<keyword evidence="2" id="KW-0067">ATP-binding</keyword>
<dbReference type="InterPro" id="IPR011545">
    <property type="entry name" value="DEAD/DEAH_box_helicase_dom"/>
</dbReference>
<evidence type="ECO:0000259" key="6">
    <source>
        <dbReference type="PROSITE" id="PS51194"/>
    </source>
</evidence>
<name>A0ABQ1VUH9_9BACL</name>
<evidence type="ECO:0000256" key="3">
    <source>
        <dbReference type="ARBA" id="ARBA00023125"/>
    </source>
</evidence>
<dbReference type="EMBL" id="BMIW01000009">
    <property type="protein sequence ID" value="GGF96359.1"/>
    <property type="molecule type" value="Genomic_DNA"/>
</dbReference>
<reference evidence="8" key="1">
    <citation type="journal article" date="2019" name="Int. J. Syst. Evol. Microbiol.">
        <title>The Global Catalogue of Microorganisms (GCM) 10K type strain sequencing project: providing services to taxonomists for standard genome sequencing and annotation.</title>
        <authorList>
            <consortium name="The Broad Institute Genomics Platform"/>
            <consortium name="The Broad Institute Genome Sequencing Center for Infectious Disease"/>
            <person name="Wu L."/>
            <person name="Ma J."/>
        </authorList>
    </citation>
    <scope>NUCLEOTIDE SEQUENCE [LARGE SCALE GENOMIC DNA]</scope>
    <source>
        <strain evidence="8">CGMCC 1.15420</strain>
    </source>
</reference>
<evidence type="ECO:0000313" key="7">
    <source>
        <dbReference type="EMBL" id="GGF96359.1"/>
    </source>
</evidence>
<dbReference type="Proteomes" id="UP000608420">
    <property type="component" value="Unassembled WGS sequence"/>
</dbReference>
<dbReference type="RefSeq" id="WP_120463761.1">
    <property type="nucleotide sequence ID" value="NZ_BMIW01000009.1"/>
</dbReference>
<dbReference type="SMART" id="SM00490">
    <property type="entry name" value="HELICc"/>
    <property type="match status" value="1"/>
</dbReference>
<dbReference type="PANTHER" id="PTHR30580">
    <property type="entry name" value="PRIMOSOMAL PROTEIN N"/>
    <property type="match status" value="1"/>
</dbReference>
<gene>
    <name evidence="7" type="ORF">GCM10010913_17490</name>
</gene>
<dbReference type="InterPro" id="IPR001650">
    <property type="entry name" value="Helicase_C-like"/>
</dbReference>
<dbReference type="PROSITE" id="PS51192">
    <property type="entry name" value="HELICASE_ATP_BIND_1"/>
    <property type="match status" value="1"/>
</dbReference>
<protein>
    <recommendedName>
        <fullName evidence="9">DNA/RNA helicase</fullName>
    </recommendedName>
</protein>
<evidence type="ECO:0008006" key="9">
    <source>
        <dbReference type="Google" id="ProtNLM"/>
    </source>
</evidence>
<keyword evidence="3" id="KW-0238">DNA-binding</keyword>
<evidence type="ECO:0000313" key="8">
    <source>
        <dbReference type="Proteomes" id="UP000608420"/>
    </source>
</evidence>
<dbReference type="SMART" id="SM00487">
    <property type="entry name" value="DEXDc"/>
    <property type="match status" value="1"/>
</dbReference>
<feature type="domain" description="Helicase ATP-binding" evidence="5">
    <location>
        <begin position="427"/>
        <end position="579"/>
    </location>
</feature>
<dbReference type="Pfam" id="PF00271">
    <property type="entry name" value="Helicase_C"/>
    <property type="match status" value="1"/>
</dbReference>
<dbReference type="PANTHER" id="PTHR30580:SF1">
    <property type="entry name" value="COMF OPERON PROTEIN 1"/>
    <property type="match status" value="1"/>
</dbReference>
<evidence type="ECO:0000256" key="2">
    <source>
        <dbReference type="ARBA" id="ARBA00022840"/>
    </source>
</evidence>
<dbReference type="InterPro" id="IPR027417">
    <property type="entry name" value="P-loop_NTPase"/>
</dbReference>
<dbReference type="InterPro" id="IPR014001">
    <property type="entry name" value="Helicase_ATP-bd"/>
</dbReference>
<evidence type="ECO:0000256" key="1">
    <source>
        <dbReference type="ARBA" id="ARBA00022741"/>
    </source>
</evidence>
<organism evidence="7 8">
    <name type="scientific">Paenibacillus aceti</name>
    <dbReference type="NCBI Taxonomy" id="1820010"/>
    <lineage>
        <taxon>Bacteria</taxon>
        <taxon>Bacillati</taxon>
        <taxon>Bacillota</taxon>
        <taxon>Bacilli</taxon>
        <taxon>Bacillales</taxon>
        <taxon>Paenibacillaceae</taxon>
        <taxon>Paenibacillus</taxon>
    </lineage>
</organism>
<accession>A0ABQ1VUH9</accession>
<feature type="domain" description="Helicase C-terminal" evidence="6">
    <location>
        <begin position="612"/>
        <end position="759"/>
    </location>
</feature>
<keyword evidence="8" id="KW-1185">Reference proteome</keyword>
<comment type="caution">
    <text evidence="7">The sequence shown here is derived from an EMBL/GenBank/DDBJ whole genome shotgun (WGS) entry which is preliminary data.</text>
</comment>
<evidence type="ECO:0000256" key="4">
    <source>
        <dbReference type="SAM" id="MobiDB-lite"/>
    </source>
</evidence>
<keyword evidence="1" id="KW-0547">Nucleotide-binding</keyword>
<evidence type="ECO:0000259" key="5">
    <source>
        <dbReference type="PROSITE" id="PS51192"/>
    </source>
</evidence>
<sequence>MRAAVYVVRLERAFWKLMVSLDVGTDLRWCLQQRGWLVDGGGEGVFENKPQLERSERMILLSASMPLGWGVSLRDRFQSRLEMDRWDMRDWRRYIVDALKRELEQERKLRTGELLYEQRLLELQSGGLLWTSQQGITAMGESLLGQLGGGRKRGAEKMSLGIGEAVGEGAWGRQAYDWITASGVVMGAVVDRADDGRWEEAVEVGARRIAAALEGRSLLEAELQQLLVERLPELLPVWRSAVQHAHLQGRVLITAGVAAATARGGRGPLARPRARYRCRRCGSEVHSRTPCGSCGSSGCAYCEACLAMGRSRSCALLLRGSARAVPPAAGGTGGAPTESLLDRWGLSPAQRDAASAALRFLAQPQGAPAAPRDRHGPGGLHGGPRPAAWSIAHAARFPLALPRQRANSCAPALTDGHAGASRGGLAPPGRPAQSRFLLWAVTGAGKTEMIFPLIDYTLCTGGRVLVATPRRDVVLELAPRIGKAFPEQKLAVLYGGSSQRWEEARLILATTHQLMRFYHAFDLVIIDELDAFPYHNDPMLAFAAQESCKNTGRFIFLSATPPAQMQREVRQGEIEHAKVPARFHGHPLPVPRRIRIDPVENCLRRHSLPSALATALIESIQRAAQIFIFVSRIRHIEPLTELLRRRFSGIRIEGTSSQDELRADKVLDFRATEIRMLVTTTILERGVTVPKSDVFILDADSDLFDEASLVQMAGRAGRSKDDPAGRVWFASPEWTRSQRGAVRQIRSMNTIARKKGFLH</sequence>
<dbReference type="Pfam" id="PF00270">
    <property type="entry name" value="DEAD"/>
    <property type="match status" value="1"/>
</dbReference>
<proteinExistence type="predicted"/>
<dbReference type="SUPFAM" id="SSF52540">
    <property type="entry name" value="P-loop containing nucleoside triphosphate hydrolases"/>
    <property type="match status" value="1"/>
</dbReference>
<dbReference type="Gene3D" id="3.40.50.300">
    <property type="entry name" value="P-loop containing nucleotide triphosphate hydrolases"/>
    <property type="match status" value="2"/>
</dbReference>
<feature type="region of interest" description="Disordered" evidence="4">
    <location>
        <begin position="364"/>
        <end position="385"/>
    </location>
</feature>
<dbReference type="PROSITE" id="PS51194">
    <property type="entry name" value="HELICASE_CTER"/>
    <property type="match status" value="1"/>
</dbReference>